<dbReference type="Proteomes" id="UP000799538">
    <property type="component" value="Unassembled WGS sequence"/>
</dbReference>
<accession>A0A6A6G2K3</accession>
<sequence>MRGTTVSEKGTLQLQRRSSHGFIWEKHGQRIHMYLTRGRKSSCTYSWDKTTQRSLSCAVYWLDIESPLGKLTTKYCAHHPPNWSKSYVSRGEDMGMRPRSSPGTIITRSASNRTGWTQSGHSLLRHCSSRMLPHSPGI</sequence>
<evidence type="ECO:0000313" key="3">
    <source>
        <dbReference type="Proteomes" id="UP000799538"/>
    </source>
</evidence>
<protein>
    <submittedName>
        <fullName evidence="2">Uncharacterized protein</fullName>
    </submittedName>
</protein>
<dbReference type="EMBL" id="ML992514">
    <property type="protein sequence ID" value="KAF2219947.1"/>
    <property type="molecule type" value="Genomic_DNA"/>
</dbReference>
<organism evidence="2 3">
    <name type="scientific">Elsinoe ampelina</name>
    <dbReference type="NCBI Taxonomy" id="302913"/>
    <lineage>
        <taxon>Eukaryota</taxon>
        <taxon>Fungi</taxon>
        <taxon>Dikarya</taxon>
        <taxon>Ascomycota</taxon>
        <taxon>Pezizomycotina</taxon>
        <taxon>Dothideomycetes</taxon>
        <taxon>Dothideomycetidae</taxon>
        <taxon>Myriangiales</taxon>
        <taxon>Elsinoaceae</taxon>
        <taxon>Elsinoe</taxon>
    </lineage>
</organism>
<dbReference type="AlphaFoldDB" id="A0A6A6G2K3"/>
<keyword evidence="3" id="KW-1185">Reference proteome</keyword>
<reference evidence="3" key="1">
    <citation type="journal article" date="2020" name="Stud. Mycol.">
        <title>101 Dothideomycetes genomes: A test case for predicting lifestyles and emergence of pathogens.</title>
        <authorList>
            <person name="Haridas S."/>
            <person name="Albert R."/>
            <person name="Binder M."/>
            <person name="Bloem J."/>
            <person name="LaButti K."/>
            <person name="Salamov A."/>
            <person name="Andreopoulos B."/>
            <person name="Baker S."/>
            <person name="Barry K."/>
            <person name="Bills G."/>
            <person name="Bluhm B."/>
            <person name="Cannon C."/>
            <person name="Castanera R."/>
            <person name="Culley D."/>
            <person name="Daum C."/>
            <person name="Ezra D."/>
            <person name="Gonzalez J."/>
            <person name="Henrissat B."/>
            <person name="Kuo A."/>
            <person name="Liang C."/>
            <person name="Lipzen A."/>
            <person name="Lutzoni F."/>
            <person name="Magnuson J."/>
            <person name="Mondo S."/>
            <person name="Nolan M."/>
            <person name="Ohm R."/>
            <person name="Pangilinan J."/>
            <person name="Park H.-J."/>
            <person name="Ramirez L."/>
            <person name="Alfaro M."/>
            <person name="Sun H."/>
            <person name="Tritt A."/>
            <person name="Yoshinaga Y."/>
            <person name="Zwiers L.-H."/>
            <person name="Turgeon B."/>
            <person name="Goodwin S."/>
            <person name="Spatafora J."/>
            <person name="Crous P."/>
            <person name="Grigoriev I."/>
        </authorList>
    </citation>
    <scope>NUCLEOTIDE SEQUENCE [LARGE SCALE GENOMIC DNA]</scope>
    <source>
        <strain evidence="3">CECT 20119</strain>
    </source>
</reference>
<gene>
    <name evidence="2" type="ORF">BDZ85DRAFT_37165</name>
</gene>
<evidence type="ECO:0000256" key="1">
    <source>
        <dbReference type="SAM" id="MobiDB-lite"/>
    </source>
</evidence>
<proteinExistence type="predicted"/>
<evidence type="ECO:0000313" key="2">
    <source>
        <dbReference type="EMBL" id="KAF2219947.1"/>
    </source>
</evidence>
<feature type="region of interest" description="Disordered" evidence="1">
    <location>
        <begin position="89"/>
        <end position="108"/>
    </location>
</feature>
<name>A0A6A6G2K3_9PEZI</name>